<protein>
    <submittedName>
        <fullName evidence="3">Uncharacterized protein</fullName>
    </submittedName>
</protein>
<feature type="region of interest" description="Disordered" evidence="1">
    <location>
        <begin position="91"/>
        <end position="111"/>
    </location>
</feature>
<evidence type="ECO:0000256" key="1">
    <source>
        <dbReference type="SAM" id="MobiDB-lite"/>
    </source>
</evidence>
<evidence type="ECO:0000256" key="2">
    <source>
        <dbReference type="SAM" id="Phobius"/>
    </source>
</evidence>
<evidence type="ECO:0000313" key="4">
    <source>
        <dbReference type="Proteomes" id="UP000199031"/>
    </source>
</evidence>
<name>A0A1I5XP07_9BACT</name>
<accession>A0A1I5XP07</accession>
<evidence type="ECO:0000313" key="3">
    <source>
        <dbReference type="EMBL" id="SFQ33650.1"/>
    </source>
</evidence>
<organism evidence="3 4">
    <name type="scientific">Parafilimonas terrae</name>
    <dbReference type="NCBI Taxonomy" id="1465490"/>
    <lineage>
        <taxon>Bacteria</taxon>
        <taxon>Pseudomonadati</taxon>
        <taxon>Bacteroidota</taxon>
        <taxon>Chitinophagia</taxon>
        <taxon>Chitinophagales</taxon>
        <taxon>Chitinophagaceae</taxon>
        <taxon>Parafilimonas</taxon>
    </lineage>
</organism>
<keyword evidence="2" id="KW-1133">Transmembrane helix</keyword>
<dbReference type="AlphaFoldDB" id="A0A1I5XP07"/>
<dbReference type="STRING" id="1465490.SAMN05444277_10978"/>
<dbReference type="CDD" id="cd00084">
    <property type="entry name" value="HMG-box_SF"/>
    <property type="match status" value="1"/>
</dbReference>
<dbReference type="EMBL" id="FOXQ01000009">
    <property type="protein sequence ID" value="SFQ33650.1"/>
    <property type="molecule type" value="Genomic_DNA"/>
</dbReference>
<gene>
    <name evidence="3" type="ORF">SAMN05444277_10978</name>
</gene>
<reference evidence="3 4" key="1">
    <citation type="submission" date="2016-10" db="EMBL/GenBank/DDBJ databases">
        <authorList>
            <person name="de Groot N.N."/>
        </authorList>
    </citation>
    <scope>NUCLEOTIDE SEQUENCE [LARGE SCALE GENOMIC DNA]</scope>
    <source>
        <strain evidence="3 4">DSM 28286</strain>
    </source>
</reference>
<feature type="transmembrane region" description="Helical" evidence="2">
    <location>
        <begin position="12"/>
        <end position="32"/>
    </location>
</feature>
<keyword evidence="2" id="KW-0812">Transmembrane</keyword>
<sequence>MPRNKKMFPFPFLILPIVLLAGLIVMLLWNAIMPVAIHASTLNYWQALGLFILSKILFGGFRGRPPVGRGGPGMWRNRGWQLREKWKNMSDEEKEKFREAMRQRCRGPRQE</sequence>
<dbReference type="RefSeq" id="WP_218148504.1">
    <property type="nucleotide sequence ID" value="NZ_FOXQ01000009.1"/>
</dbReference>
<dbReference type="Proteomes" id="UP000199031">
    <property type="component" value="Unassembled WGS sequence"/>
</dbReference>
<keyword evidence="2" id="KW-0472">Membrane</keyword>
<feature type="transmembrane region" description="Helical" evidence="2">
    <location>
        <begin position="44"/>
        <end position="61"/>
    </location>
</feature>
<keyword evidence="4" id="KW-1185">Reference proteome</keyword>
<proteinExistence type="predicted"/>